<feature type="compositionally biased region" description="Basic and acidic residues" evidence="1">
    <location>
        <begin position="43"/>
        <end position="65"/>
    </location>
</feature>
<gene>
    <name evidence="5" type="ORF">GCM10023156_10140</name>
</gene>
<dbReference type="Proteomes" id="UP001500840">
    <property type="component" value="Unassembled WGS sequence"/>
</dbReference>
<dbReference type="SUPFAM" id="SSF49503">
    <property type="entry name" value="Cupredoxins"/>
    <property type="match status" value="2"/>
</dbReference>
<feature type="domain" description="Plastocyanin-like" evidence="4">
    <location>
        <begin position="138"/>
        <end position="243"/>
    </location>
</feature>
<dbReference type="EMBL" id="BAABGA010000012">
    <property type="protein sequence ID" value="GAA4447758.1"/>
    <property type="molecule type" value="Genomic_DNA"/>
</dbReference>
<dbReference type="InterPro" id="IPR045087">
    <property type="entry name" value="Cu-oxidase_fam"/>
</dbReference>
<accession>A0ABP8MBA6</accession>
<name>A0ABP8MBA6_9BACT</name>
<feature type="chain" id="PRO_5046493177" evidence="2">
    <location>
        <begin position="30"/>
        <end position="509"/>
    </location>
</feature>
<comment type="caution">
    <text evidence="5">The sequence shown here is derived from an EMBL/GenBank/DDBJ whole genome shotgun (WGS) entry which is preliminary data.</text>
</comment>
<protein>
    <submittedName>
        <fullName evidence="5">Copper oxidase</fullName>
    </submittedName>
</protein>
<dbReference type="CDD" id="cd04202">
    <property type="entry name" value="CuRO_D2_2dMcoN_like"/>
    <property type="match status" value="1"/>
</dbReference>
<evidence type="ECO:0000256" key="1">
    <source>
        <dbReference type="SAM" id="MobiDB-lite"/>
    </source>
</evidence>
<evidence type="ECO:0000256" key="2">
    <source>
        <dbReference type="SAM" id="SignalP"/>
    </source>
</evidence>
<dbReference type="PROSITE" id="PS51318">
    <property type="entry name" value="TAT"/>
    <property type="match status" value="1"/>
</dbReference>
<feature type="domain" description="Plastocyanin-like" evidence="3">
    <location>
        <begin position="273"/>
        <end position="381"/>
    </location>
</feature>
<dbReference type="InterPro" id="IPR011707">
    <property type="entry name" value="Cu-oxidase-like_N"/>
</dbReference>
<dbReference type="RefSeq" id="WP_345320026.1">
    <property type="nucleotide sequence ID" value="NZ_BAABGA010000012.1"/>
</dbReference>
<keyword evidence="2" id="KW-0732">Signal</keyword>
<reference evidence="6" key="1">
    <citation type="journal article" date="2019" name="Int. J. Syst. Evol. Microbiol.">
        <title>The Global Catalogue of Microorganisms (GCM) 10K type strain sequencing project: providing services to taxonomists for standard genome sequencing and annotation.</title>
        <authorList>
            <consortium name="The Broad Institute Genomics Platform"/>
            <consortium name="The Broad Institute Genome Sequencing Center for Infectious Disease"/>
            <person name="Wu L."/>
            <person name="Ma J."/>
        </authorList>
    </citation>
    <scope>NUCLEOTIDE SEQUENCE [LARGE SCALE GENOMIC DNA]</scope>
    <source>
        <strain evidence="6">JCM 17759</strain>
    </source>
</reference>
<dbReference type="PANTHER" id="PTHR11709">
    <property type="entry name" value="MULTI-COPPER OXIDASE"/>
    <property type="match status" value="1"/>
</dbReference>
<dbReference type="Pfam" id="PF07731">
    <property type="entry name" value="Cu-oxidase_2"/>
    <property type="match status" value="1"/>
</dbReference>
<feature type="signal peptide" evidence="2">
    <location>
        <begin position="1"/>
        <end position="29"/>
    </location>
</feature>
<evidence type="ECO:0000313" key="6">
    <source>
        <dbReference type="Proteomes" id="UP001500840"/>
    </source>
</evidence>
<keyword evidence="6" id="KW-1185">Reference proteome</keyword>
<dbReference type="CDD" id="cd13860">
    <property type="entry name" value="CuRO_1_2dMco_1"/>
    <property type="match status" value="1"/>
</dbReference>
<dbReference type="Pfam" id="PF07732">
    <property type="entry name" value="Cu-oxidase_3"/>
    <property type="match status" value="1"/>
</dbReference>
<organism evidence="5 6">
    <name type="scientific">Novipirellula rosea</name>
    <dbReference type="NCBI Taxonomy" id="1031540"/>
    <lineage>
        <taxon>Bacteria</taxon>
        <taxon>Pseudomonadati</taxon>
        <taxon>Planctomycetota</taxon>
        <taxon>Planctomycetia</taxon>
        <taxon>Pirellulales</taxon>
        <taxon>Pirellulaceae</taxon>
        <taxon>Novipirellula</taxon>
    </lineage>
</organism>
<evidence type="ECO:0000313" key="5">
    <source>
        <dbReference type="EMBL" id="GAA4447758.1"/>
    </source>
</evidence>
<dbReference type="InterPro" id="IPR006311">
    <property type="entry name" value="TAT_signal"/>
</dbReference>
<feature type="region of interest" description="Disordered" evidence="1">
    <location>
        <begin position="28"/>
        <end position="65"/>
    </location>
</feature>
<dbReference type="InterPro" id="IPR011706">
    <property type="entry name" value="Cu-oxidase_C"/>
</dbReference>
<feature type="compositionally biased region" description="Low complexity" evidence="1">
    <location>
        <begin position="28"/>
        <end position="42"/>
    </location>
</feature>
<evidence type="ECO:0000259" key="3">
    <source>
        <dbReference type="Pfam" id="PF07731"/>
    </source>
</evidence>
<sequence length="509" mass="57738">MSNHEARRQFLKVGSLAAAGGLLAGAASAQQPMDMKDMPMPMSDEHAGHAGHSDKPQPKVPADSDVKAEMDGFSRFKPSRGNDPDSDYYLGKLMPGFRSAAAGPAPFEAPDLTKLPWKMVRGAKEFHLVPMAVEREFLPGYKMNVYGYNGSMPGPTIEVNQGDRVRIVVTNELPEATTTHWHGFELPVQYDGSETLTQNPIEPGKSFVYEFDVHEEGTFFYHAHVPMQEAFGSVGWFIVHPRKVFDPPVDRDFGLIFQNFFIEPTQTIADSWRMDWNWHTINGRSGPYTTPLVVKHGERVRIRLLDFSPMQHHPIHLHGHTFWVTGHEGARIPKSAWIPRNTELVGIAQASNFEFIANNPGDWMFHCHMVHHMMNHMTRQVGPRIRKGVSVDRYLANYSNRPRVDATRDDPGFDTPGYPQEMKSMNMSDAMMDTIWSRREVQGMRAMWPMSIMGLMTALRVLPEDLYHKVMETDEDIPKGSIFEEIVRRFGDPSTYQSGPKKGMHGMEM</sequence>
<dbReference type="Gene3D" id="2.60.40.420">
    <property type="entry name" value="Cupredoxins - blue copper proteins"/>
    <property type="match status" value="1"/>
</dbReference>
<proteinExistence type="predicted"/>
<evidence type="ECO:0000259" key="4">
    <source>
        <dbReference type="Pfam" id="PF07732"/>
    </source>
</evidence>
<dbReference type="InterPro" id="IPR008972">
    <property type="entry name" value="Cupredoxin"/>
</dbReference>